<dbReference type="AlphaFoldDB" id="F6D498"/>
<sequence>MGYLICGKCKNYYKLQSEESAKDFVDHCDCGGKLRYVENLDIVDPNWKQAQITKKSTKREILRNKIQSLHSIRNLNLKTRLVQFWNNRRYKIHNAQNWNNNYNTHYNRETGLIGLINSIKNELNFNNIRWPLVIPVTMAITVIFTITQGILTLLIFLLLAAVGYLFNDQLIGTKNAVVTGAISYFLGSLFTGSFLYLIPLTILGAINGAVCGWIGAYIKTKI</sequence>
<dbReference type="Proteomes" id="UP000009231">
    <property type="component" value="Chromosome"/>
</dbReference>
<dbReference type="KEGG" id="mew:MSWAN_1076"/>
<dbReference type="eggNOG" id="arCOG10883">
    <property type="taxonomic scope" value="Archaea"/>
</dbReference>
<dbReference type="EMBL" id="CP002772">
    <property type="protein sequence ID" value="AEG18097.1"/>
    <property type="molecule type" value="Genomic_DNA"/>
</dbReference>
<gene>
    <name evidence="2" type="ordered locus">MSWAN_1076</name>
</gene>
<name>F6D498_METPW</name>
<organism evidence="2 3">
    <name type="scientific">Methanobacterium paludis (strain DSM 25820 / JCM 18151 / SWAN1)</name>
    <dbReference type="NCBI Taxonomy" id="868131"/>
    <lineage>
        <taxon>Archaea</taxon>
        <taxon>Methanobacteriati</taxon>
        <taxon>Methanobacteriota</taxon>
        <taxon>Methanomada group</taxon>
        <taxon>Methanobacteria</taxon>
        <taxon>Methanobacteriales</taxon>
        <taxon>Methanobacteriaceae</taxon>
        <taxon>Methanobacterium</taxon>
    </lineage>
</organism>
<proteinExistence type="predicted"/>
<accession>F6D498</accession>
<keyword evidence="1" id="KW-0812">Transmembrane</keyword>
<dbReference type="OrthoDB" id="70331at2157"/>
<keyword evidence="1" id="KW-0472">Membrane</keyword>
<keyword evidence="3" id="KW-1185">Reference proteome</keyword>
<evidence type="ECO:0000313" key="3">
    <source>
        <dbReference type="Proteomes" id="UP000009231"/>
    </source>
</evidence>
<feature type="transmembrane region" description="Helical" evidence="1">
    <location>
        <begin position="132"/>
        <end position="165"/>
    </location>
</feature>
<reference evidence="2 3" key="1">
    <citation type="journal article" date="2014" name="Int. J. Syst. Evol. Microbiol.">
        <title>Methanobacterium paludis sp. nov. and a novel strain of Methanobacterium lacus isolated from northern peatlands.</title>
        <authorList>
            <person name="Cadillo-Quiroz H."/>
            <person name="Brauer S.L."/>
            <person name="Goodson N."/>
            <person name="Yavitt J.B."/>
            <person name="Zinder S.H."/>
        </authorList>
    </citation>
    <scope>NUCLEOTIDE SEQUENCE [LARGE SCALE GENOMIC DNA]</scope>
    <source>
        <strain evidence="3">DSM 25820 / JCM 18151 / SWAN1</strain>
    </source>
</reference>
<dbReference type="RefSeq" id="WP_013825599.1">
    <property type="nucleotide sequence ID" value="NC_015574.1"/>
</dbReference>
<keyword evidence="1" id="KW-1133">Transmembrane helix</keyword>
<dbReference type="GeneID" id="10668580"/>
<evidence type="ECO:0000313" key="2">
    <source>
        <dbReference type="EMBL" id="AEG18097.1"/>
    </source>
</evidence>
<evidence type="ECO:0000256" key="1">
    <source>
        <dbReference type="SAM" id="Phobius"/>
    </source>
</evidence>
<feature type="transmembrane region" description="Helical" evidence="1">
    <location>
        <begin position="194"/>
        <end position="218"/>
    </location>
</feature>
<dbReference type="HOGENOM" id="CLU_1243028_0_0_2"/>
<protein>
    <submittedName>
        <fullName evidence="2">Uncharacterized protein</fullName>
    </submittedName>
</protein>